<evidence type="ECO:0000313" key="1">
    <source>
        <dbReference type="EMBL" id="TDD74911.1"/>
    </source>
</evidence>
<accession>A0A4R5APW9</accession>
<dbReference type="RefSeq" id="WP_131910295.1">
    <property type="nucleotide sequence ID" value="NZ_SMFM01000007.1"/>
</dbReference>
<proteinExistence type="predicted"/>
<organism evidence="1 2">
    <name type="scientific">Flavobacterium caseinilyticum</name>
    <dbReference type="NCBI Taxonomy" id="2541732"/>
    <lineage>
        <taxon>Bacteria</taxon>
        <taxon>Pseudomonadati</taxon>
        <taxon>Bacteroidota</taxon>
        <taxon>Flavobacteriia</taxon>
        <taxon>Flavobacteriales</taxon>
        <taxon>Flavobacteriaceae</taxon>
        <taxon>Flavobacterium</taxon>
    </lineage>
</organism>
<protein>
    <submittedName>
        <fullName evidence="1">Glyoxalase</fullName>
    </submittedName>
</protein>
<keyword evidence="2" id="KW-1185">Reference proteome</keyword>
<reference evidence="1 2" key="1">
    <citation type="submission" date="2019-03" db="EMBL/GenBank/DDBJ databases">
        <title>Flavobacterium AT-3-2 sp. nov., isolated from arctic soil.</title>
        <authorList>
            <person name="Chaudhary D.K."/>
        </authorList>
    </citation>
    <scope>NUCLEOTIDE SEQUENCE [LARGE SCALE GENOMIC DNA]</scope>
    <source>
        <strain evidence="1 2">AT-3-2</strain>
    </source>
</reference>
<dbReference type="OrthoDB" id="1271679at2"/>
<comment type="caution">
    <text evidence="1">The sequence shown here is derived from an EMBL/GenBank/DDBJ whole genome shotgun (WGS) entry which is preliminary data.</text>
</comment>
<gene>
    <name evidence="1" type="ORF">E0F89_13460</name>
</gene>
<dbReference type="Proteomes" id="UP000295278">
    <property type="component" value="Unassembled WGS sequence"/>
</dbReference>
<sequence>MNERDTFLSEFRGQTIGSVTTQSTTEESFQNEVLRPILKLQNDLFVASFTNYISKNKADFYSHSLDKKQSIIENAIQKDIKFRNVLKGMVIGLFTSDEYAIYTKNSSNINKRMMSMLVERLKSQLQLFEIKKSN</sequence>
<dbReference type="EMBL" id="SMFM01000007">
    <property type="protein sequence ID" value="TDD74911.1"/>
    <property type="molecule type" value="Genomic_DNA"/>
</dbReference>
<dbReference type="AlphaFoldDB" id="A0A4R5APW9"/>
<evidence type="ECO:0000313" key="2">
    <source>
        <dbReference type="Proteomes" id="UP000295278"/>
    </source>
</evidence>
<name>A0A4R5APW9_9FLAO</name>